<comment type="similarity">
    <text evidence="2">Belongs to the CDP-alcohol phosphatidyltransferase class-I family.</text>
</comment>
<proteinExistence type="inferred from homology"/>
<gene>
    <name evidence="4" type="ORF">GF1_14300</name>
</gene>
<keyword evidence="3" id="KW-0472">Membrane</keyword>
<dbReference type="InterPro" id="IPR048254">
    <property type="entry name" value="CDP_ALCOHOL_P_TRANSF_CS"/>
</dbReference>
<evidence type="ECO:0000313" key="5">
    <source>
        <dbReference type="Proteomes" id="UP001063350"/>
    </source>
</evidence>
<keyword evidence="5" id="KW-1185">Reference proteome</keyword>
<keyword evidence="3" id="KW-0812">Transmembrane</keyword>
<feature type="transmembrane region" description="Helical" evidence="3">
    <location>
        <begin position="47"/>
        <end position="68"/>
    </location>
</feature>
<dbReference type="GO" id="GO:0008654">
    <property type="term" value="P:phospholipid biosynthetic process"/>
    <property type="evidence" value="ECO:0007669"/>
    <property type="project" value="InterPro"/>
</dbReference>
<dbReference type="RefSeq" id="WP_267928929.1">
    <property type="nucleotide sequence ID" value="NZ_AP024233.1"/>
</dbReference>
<keyword evidence="3" id="KW-1133">Transmembrane helix</keyword>
<feature type="transmembrane region" description="Helical" evidence="3">
    <location>
        <begin position="155"/>
        <end position="183"/>
    </location>
</feature>
<accession>A0A915U139</accession>
<dbReference type="Gene3D" id="1.20.120.1760">
    <property type="match status" value="1"/>
</dbReference>
<dbReference type="GO" id="GO:0016780">
    <property type="term" value="F:phosphotransferase activity, for other substituted phosphate groups"/>
    <property type="evidence" value="ECO:0007669"/>
    <property type="project" value="InterPro"/>
</dbReference>
<dbReference type="KEGG" id="ddu:GF1_14300"/>
<reference evidence="4" key="1">
    <citation type="submission" date="2020-12" db="EMBL/GenBank/DDBJ databases">
        <title>Desulfobium dissulfuricans gen. nov., sp. nov., a novel mesophilic, sulfate-reducing bacterium isolated from a deep-sea hydrothermal vent.</title>
        <authorList>
            <person name="Hashimoto Y."/>
            <person name="Tame A."/>
            <person name="Sawayama S."/>
            <person name="Miyazaki J."/>
            <person name="Takai K."/>
            <person name="Nakagawa S."/>
        </authorList>
    </citation>
    <scope>NUCLEOTIDE SEQUENCE</scope>
    <source>
        <strain evidence="4">GF1</strain>
    </source>
</reference>
<dbReference type="Pfam" id="PF01066">
    <property type="entry name" value="CDP-OH_P_transf"/>
    <property type="match status" value="1"/>
</dbReference>
<dbReference type="InterPro" id="IPR000462">
    <property type="entry name" value="CDP-OH_P_trans"/>
</dbReference>
<evidence type="ECO:0000256" key="3">
    <source>
        <dbReference type="SAM" id="Phobius"/>
    </source>
</evidence>
<sequence>MKRDTPLVQLFYKGLNRYILPLLDRYHVTPDQLTVTGLLLSGVAGLIFIWHPGLGAAMLLAGGLFDSLDGLVARARGSASKAGAFLDSVLDRYGELLVLAGIWGYLYRTGQPVVLATLAILFTLAGSLLVSYTRARGEGLGVSCTSGLLQRPERILLLALAGFLETLLPGMALLGITLLLAILTNSTAVGRLLAIRHQLRQAAAEQG</sequence>
<organism evidence="4 5">
    <name type="scientific">Desulfolithobacter dissulfuricans</name>
    <dbReference type="NCBI Taxonomy" id="2795293"/>
    <lineage>
        <taxon>Bacteria</taxon>
        <taxon>Pseudomonadati</taxon>
        <taxon>Thermodesulfobacteriota</taxon>
        <taxon>Desulfobulbia</taxon>
        <taxon>Desulfobulbales</taxon>
        <taxon>Desulfobulbaceae</taxon>
        <taxon>Desulfolithobacter</taxon>
    </lineage>
</organism>
<name>A0A915U139_9BACT</name>
<evidence type="ECO:0000313" key="4">
    <source>
        <dbReference type="EMBL" id="BCO09054.1"/>
    </source>
</evidence>
<dbReference type="Proteomes" id="UP001063350">
    <property type="component" value="Chromosome"/>
</dbReference>
<dbReference type="GO" id="GO:0016020">
    <property type="term" value="C:membrane"/>
    <property type="evidence" value="ECO:0007669"/>
    <property type="project" value="InterPro"/>
</dbReference>
<keyword evidence="1 2" id="KW-0808">Transferase</keyword>
<dbReference type="EMBL" id="AP024233">
    <property type="protein sequence ID" value="BCO09054.1"/>
    <property type="molecule type" value="Genomic_DNA"/>
</dbReference>
<feature type="transmembrane region" description="Helical" evidence="3">
    <location>
        <begin position="113"/>
        <end position="134"/>
    </location>
</feature>
<dbReference type="InterPro" id="IPR043130">
    <property type="entry name" value="CDP-OH_PTrfase_TM_dom"/>
</dbReference>
<protein>
    <submittedName>
        <fullName evidence="4">CDP-alcohol phosphatidyltransferase</fullName>
    </submittedName>
</protein>
<evidence type="ECO:0000256" key="2">
    <source>
        <dbReference type="RuleBase" id="RU003750"/>
    </source>
</evidence>
<evidence type="ECO:0000256" key="1">
    <source>
        <dbReference type="ARBA" id="ARBA00022679"/>
    </source>
</evidence>
<dbReference type="PROSITE" id="PS00379">
    <property type="entry name" value="CDP_ALCOHOL_P_TRANSF"/>
    <property type="match status" value="1"/>
</dbReference>
<dbReference type="AlphaFoldDB" id="A0A915U139"/>